<dbReference type="Proteomes" id="UP000078397">
    <property type="component" value="Unassembled WGS sequence"/>
</dbReference>
<dbReference type="OrthoDB" id="4935125at2759"/>
<evidence type="ECO:0000313" key="2">
    <source>
        <dbReference type="EMBL" id="OAQ72815.2"/>
    </source>
</evidence>
<dbReference type="STRING" id="1380566.A0A179G4R3"/>
<evidence type="ECO:0000313" key="3">
    <source>
        <dbReference type="Proteomes" id="UP000078397"/>
    </source>
</evidence>
<dbReference type="RefSeq" id="XP_018148898.2">
    <property type="nucleotide sequence ID" value="XM_018280655.2"/>
</dbReference>
<dbReference type="Pfam" id="PF20183">
    <property type="entry name" value="DUF6546"/>
    <property type="match status" value="1"/>
</dbReference>
<comment type="caution">
    <text evidence="2">The sequence shown here is derived from an EMBL/GenBank/DDBJ whole genome shotgun (WGS) entry which is preliminary data.</text>
</comment>
<dbReference type="GeneID" id="28844649"/>
<organism evidence="2 3">
    <name type="scientific">Pochonia chlamydosporia 170</name>
    <dbReference type="NCBI Taxonomy" id="1380566"/>
    <lineage>
        <taxon>Eukaryota</taxon>
        <taxon>Fungi</taxon>
        <taxon>Dikarya</taxon>
        <taxon>Ascomycota</taxon>
        <taxon>Pezizomycotina</taxon>
        <taxon>Sordariomycetes</taxon>
        <taxon>Hypocreomycetidae</taxon>
        <taxon>Hypocreales</taxon>
        <taxon>Clavicipitaceae</taxon>
        <taxon>Pochonia</taxon>
    </lineage>
</organism>
<name>A0A179G4R3_METCM</name>
<dbReference type="AlphaFoldDB" id="A0A179G4R3"/>
<protein>
    <submittedName>
        <fullName evidence="2">F-box domain-containing protein</fullName>
    </submittedName>
</protein>
<gene>
    <name evidence="2" type="ORF">VFPPC_00682</name>
</gene>
<dbReference type="EMBL" id="LSBJ02000001">
    <property type="protein sequence ID" value="OAQ72815.2"/>
    <property type="molecule type" value="Genomic_DNA"/>
</dbReference>
<proteinExistence type="predicted"/>
<sequence>MCSTNDLHFDMGLFDDDRPIEQNRPSFTDLKHGWLNGRRDGPPSVSSILRIQGSSRYTVAGYSRLPVADVVTSFVLRRQTRWHIDPDLLEEMIRSFPRLRTLHIEPWRYFDYPGRGLADTKLFKMMSHSLPDTVESFTVFEDFNEDYNTVMFNHGSNAWLLPTELARRPSPNVGRAMARRSQQFKKLAASYVVDAEDFFSATLDATNVCMYSWMHLTSLYLTSRHLKRSTHGTRLSTMLEKAGTAALHMPALRTMHIWNGVKGNVGGFRYEATDESTTIQWRGNWLLHLVPGVVNAWRRVADRWTRKELLVLEPRIAQCRYIGSHAVAMEMLGIHHDVLHPVSFKQIKCETSRYWLNYYSSAS</sequence>
<keyword evidence="3" id="KW-1185">Reference proteome</keyword>
<reference evidence="2 3" key="1">
    <citation type="journal article" date="2016" name="PLoS Pathog.">
        <title>Biosynthesis of antibiotic leucinostatins in bio-control fungus Purpureocillium lilacinum and their inhibition on phytophthora revealed by genome mining.</title>
        <authorList>
            <person name="Wang G."/>
            <person name="Liu Z."/>
            <person name="Lin R."/>
            <person name="Li E."/>
            <person name="Mao Z."/>
            <person name="Ling J."/>
            <person name="Yang Y."/>
            <person name="Yin W.B."/>
            <person name="Xie B."/>
        </authorList>
    </citation>
    <scope>NUCLEOTIDE SEQUENCE [LARGE SCALE GENOMIC DNA]</scope>
    <source>
        <strain evidence="2">170</strain>
    </source>
</reference>
<feature type="domain" description="DUF6546" evidence="1">
    <location>
        <begin position="129"/>
        <end position="340"/>
    </location>
</feature>
<evidence type="ECO:0000259" key="1">
    <source>
        <dbReference type="Pfam" id="PF20183"/>
    </source>
</evidence>
<dbReference type="KEGG" id="pchm:VFPPC_00682"/>
<accession>A0A179G4R3</accession>
<dbReference type="InterPro" id="IPR046676">
    <property type="entry name" value="DUF6546"/>
</dbReference>